<keyword evidence="2 5" id="KW-0028">Amino-acid biosynthesis</keyword>
<feature type="binding site" evidence="5">
    <location>
        <position position="284"/>
    </location>
    <ligand>
        <name>pyridoxal 5'-phosphate</name>
        <dbReference type="ChEBI" id="CHEBI:597326"/>
    </ligand>
</feature>
<feature type="binding site" evidence="5">
    <location>
        <position position="144"/>
    </location>
    <ligand>
        <name>N(2)-acetyl-L-ornithine</name>
        <dbReference type="ChEBI" id="CHEBI:57805"/>
    </ligand>
</feature>
<dbReference type="CDD" id="cd00610">
    <property type="entry name" value="OAT_like"/>
    <property type="match status" value="1"/>
</dbReference>
<dbReference type="Gene3D" id="3.90.1150.10">
    <property type="entry name" value="Aspartate Aminotransferase, domain 1"/>
    <property type="match status" value="1"/>
</dbReference>
<evidence type="ECO:0000256" key="4">
    <source>
        <dbReference type="ARBA" id="ARBA00022898"/>
    </source>
</evidence>
<feature type="binding site" evidence="5">
    <location>
        <position position="141"/>
    </location>
    <ligand>
        <name>pyridoxal 5'-phosphate</name>
        <dbReference type="ChEBI" id="CHEBI:597326"/>
    </ligand>
</feature>
<feature type="modified residue" description="N6-(pyridoxal phosphate)lysine" evidence="5">
    <location>
        <position position="255"/>
    </location>
</feature>
<comment type="subunit">
    <text evidence="5">Homodimer.</text>
</comment>
<feature type="binding site" evidence="5">
    <location>
        <begin position="114"/>
        <end position="115"/>
    </location>
    <ligand>
        <name>pyridoxal 5'-phosphate</name>
        <dbReference type="ChEBI" id="CHEBI:597326"/>
    </ligand>
</feature>
<dbReference type="PANTHER" id="PTHR11986:SF79">
    <property type="entry name" value="ACETYLORNITHINE AMINOTRANSFERASE, MITOCHONDRIAL"/>
    <property type="match status" value="1"/>
</dbReference>
<dbReference type="NCBIfam" id="TIGR00707">
    <property type="entry name" value="argD"/>
    <property type="match status" value="1"/>
</dbReference>
<keyword evidence="4 5" id="KW-0663">Pyridoxal phosphate</keyword>
<dbReference type="AlphaFoldDB" id="A0AAP2W6K2"/>
<dbReference type="GO" id="GO:0030170">
    <property type="term" value="F:pyridoxal phosphate binding"/>
    <property type="evidence" value="ECO:0007669"/>
    <property type="project" value="InterPro"/>
</dbReference>
<protein>
    <recommendedName>
        <fullName evidence="5">Acetylornithine aminotransferase</fullName>
        <shortName evidence="5">ACOAT</shortName>
        <ecNumber evidence="5">2.6.1.11</ecNumber>
    </recommendedName>
</protein>
<dbReference type="InterPro" id="IPR050103">
    <property type="entry name" value="Class-III_PLP-dep_AT"/>
</dbReference>
<dbReference type="InterPro" id="IPR015421">
    <property type="entry name" value="PyrdxlP-dep_Trfase_major"/>
</dbReference>
<dbReference type="InterPro" id="IPR004636">
    <property type="entry name" value="AcOrn/SuccOrn_fam"/>
</dbReference>
<evidence type="ECO:0000256" key="1">
    <source>
        <dbReference type="ARBA" id="ARBA00022576"/>
    </source>
</evidence>
<keyword evidence="5" id="KW-0055">Arginine biosynthesis</keyword>
<dbReference type="GO" id="GO:0006526">
    <property type="term" value="P:L-arginine biosynthetic process"/>
    <property type="evidence" value="ECO:0007669"/>
    <property type="project" value="UniProtKB-UniRule"/>
</dbReference>
<dbReference type="RefSeq" id="WP_230741188.1">
    <property type="nucleotide sequence ID" value="NZ_PGCK01000003.1"/>
</dbReference>
<keyword evidence="7" id="KW-1185">Reference proteome</keyword>
<evidence type="ECO:0000313" key="7">
    <source>
        <dbReference type="Proteomes" id="UP001320159"/>
    </source>
</evidence>
<organism evidence="6 7">
    <name type="scientific">Methanooceanicella nereidis</name>
    <dbReference type="NCBI Taxonomy" id="2052831"/>
    <lineage>
        <taxon>Archaea</taxon>
        <taxon>Methanobacteriati</taxon>
        <taxon>Methanobacteriota</taxon>
        <taxon>Stenosarchaea group</taxon>
        <taxon>Methanomicrobia</taxon>
        <taxon>Methanocellales</taxon>
        <taxon>Methanocellaceae</taxon>
        <taxon>Methanooceanicella</taxon>
    </lineage>
</organism>
<dbReference type="GO" id="GO:0003992">
    <property type="term" value="F:N2-acetyl-L-ornithine:2-oxoglutarate 5-aminotransferase activity"/>
    <property type="evidence" value="ECO:0007669"/>
    <property type="project" value="UniProtKB-UniRule"/>
</dbReference>
<dbReference type="InterPro" id="IPR049704">
    <property type="entry name" value="Aminotrans_3_PPA_site"/>
</dbReference>
<keyword evidence="3 5" id="KW-0808">Transferase</keyword>
<comment type="catalytic activity">
    <reaction evidence="5">
        <text>N(2)-acetyl-L-ornithine + 2-oxoglutarate = N-acetyl-L-glutamate 5-semialdehyde + L-glutamate</text>
        <dbReference type="Rhea" id="RHEA:18049"/>
        <dbReference type="ChEBI" id="CHEBI:16810"/>
        <dbReference type="ChEBI" id="CHEBI:29123"/>
        <dbReference type="ChEBI" id="CHEBI:29985"/>
        <dbReference type="ChEBI" id="CHEBI:57805"/>
        <dbReference type="EC" id="2.6.1.11"/>
    </reaction>
</comment>
<evidence type="ECO:0000256" key="5">
    <source>
        <dbReference type="HAMAP-Rule" id="MF_01107"/>
    </source>
</evidence>
<dbReference type="Gene3D" id="3.40.640.10">
    <property type="entry name" value="Type I PLP-dependent aspartate aminotransferase-like (Major domain)"/>
    <property type="match status" value="1"/>
</dbReference>
<dbReference type="Proteomes" id="UP001320159">
    <property type="component" value="Unassembled WGS sequence"/>
</dbReference>
<dbReference type="GO" id="GO:0005737">
    <property type="term" value="C:cytoplasm"/>
    <property type="evidence" value="ECO:0007669"/>
    <property type="project" value="UniProtKB-SubCell"/>
</dbReference>
<comment type="caution">
    <text evidence="6">The sequence shown here is derived from an EMBL/GenBank/DDBJ whole genome shotgun (WGS) entry which is preliminary data.</text>
</comment>
<evidence type="ECO:0000256" key="2">
    <source>
        <dbReference type="ARBA" id="ARBA00022605"/>
    </source>
</evidence>
<dbReference type="NCBIfam" id="NF002874">
    <property type="entry name" value="PRK03244.1"/>
    <property type="match status" value="1"/>
</dbReference>
<dbReference type="InterPro" id="IPR015424">
    <property type="entry name" value="PyrdxlP-dep_Trfase"/>
</dbReference>
<name>A0AAP2W6K2_9EURY</name>
<dbReference type="PANTHER" id="PTHR11986">
    <property type="entry name" value="AMINOTRANSFERASE CLASS III"/>
    <property type="match status" value="1"/>
</dbReference>
<comment type="subcellular location">
    <subcellularLocation>
        <location evidence="5">Cytoplasm</location>
    </subcellularLocation>
</comment>
<sequence length="396" mass="42863">MAKCICQGNLSEEEIIAKDAKHVFQTYGRQPIVLTRGKGALVWDVNGKEYIDCVAGIAVNNVGHCHPRVVAAIQEQAARLIHTSNLYYTDIQPQLAEKLAELTGMDRIFFANSGTESIEAALKLARKATGNKGFISAEHCFHGRTMGALSITHKAKYRAPFEPLIPGADFVPYGDADAIRNALDSDTAAVIIEPVQGEGGVIIPPAGYLEEVRKICDKAGVLLVFDEVQTGMGRTGKWFGKDHSGVRPDIMCIAKGIAGGFPMGVMAATEEVAKNFSKGDHASTFGGNPLGAAAALATINAIEEERLVERSRDMGAYMRDEIKKRCRQDFIDHVRGLGMMIGVQLKKDGTPLVDKAREKGVLVNCTSETVLRLVPPFVITKGEIDRSVEVISELEL</sequence>
<evidence type="ECO:0000256" key="3">
    <source>
        <dbReference type="ARBA" id="ARBA00022679"/>
    </source>
</evidence>
<keyword evidence="5" id="KW-0963">Cytoplasm</keyword>
<feature type="binding site" evidence="5">
    <location>
        <begin position="226"/>
        <end position="229"/>
    </location>
    <ligand>
        <name>pyridoxal 5'-phosphate</name>
        <dbReference type="ChEBI" id="CHEBI:597326"/>
    </ligand>
</feature>
<dbReference type="EC" id="2.6.1.11" evidence="5"/>
<comment type="cofactor">
    <cofactor evidence="5">
        <name>pyridoxal 5'-phosphate</name>
        <dbReference type="ChEBI" id="CHEBI:597326"/>
    </cofactor>
    <text evidence="5">Binds 1 pyridoxal phosphate per subunit.</text>
</comment>
<dbReference type="GO" id="GO:0042802">
    <property type="term" value="F:identical protein binding"/>
    <property type="evidence" value="ECO:0007669"/>
    <property type="project" value="TreeGrafter"/>
</dbReference>
<keyword evidence="1 5" id="KW-0032">Aminotransferase</keyword>
<feature type="binding site" evidence="5">
    <location>
        <position position="283"/>
    </location>
    <ligand>
        <name>N(2)-acetyl-L-ornithine</name>
        <dbReference type="ChEBI" id="CHEBI:57805"/>
    </ligand>
</feature>
<comment type="similarity">
    <text evidence="5">Belongs to the class-III pyridoxal-phosphate-dependent aminotransferase family. ArgD subfamily.</text>
</comment>
<dbReference type="PROSITE" id="PS00600">
    <property type="entry name" value="AA_TRANSFER_CLASS_3"/>
    <property type="match status" value="1"/>
</dbReference>
<dbReference type="NCBIfam" id="NF002325">
    <property type="entry name" value="PRK01278.1"/>
    <property type="match status" value="1"/>
</dbReference>
<comment type="pathway">
    <text evidence="5">Amino-acid biosynthesis; L-arginine biosynthesis; N(2)-acetyl-L-ornithine from L-glutamate: step 4/4.</text>
</comment>
<dbReference type="InterPro" id="IPR005814">
    <property type="entry name" value="Aminotrans_3"/>
</dbReference>
<dbReference type="EMBL" id="PGCK01000003">
    <property type="protein sequence ID" value="MCD1294359.1"/>
    <property type="molecule type" value="Genomic_DNA"/>
</dbReference>
<dbReference type="SUPFAM" id="SSF53383">
    <property type="entry name" value="PLP-dependent transferases"/>
    <property type="match status" value="1"/>
</dbReference>
<dbReference type="InterPro" id="IPR015422">
    <property type="entry name" value="PyrdxlP-dep_Trfase_small"/>
</dbReference>
<reference evidence="6 7" key="1">
    <citation type="submission" date="2017-11" db="EMBL/GenBank/DDBJ databases">
        <title>Isolation and Characterization of Family Methanocellaceae Species from Potential Methane Hydrate Area Offshore Southwestern Taiwan.</title>
        <authorList>
            <person name="Zhang W.-L."/>
            <person name="Chen W.-C."/>
            <person name="Lai M.-C."/>
            <person name="Chen S.-C."/>
        </authorList>
    </citation>
    <scope>NUCLEOTIDE SEQUENCE [LARGE SCALE GENOMIC DNA]</scope>
    <source>
        <strain evidence="6 7">CWC-04</strain>
    </source>
</reference>
<accession>A0AAP2W6K2</accession>
<evidence type="ECO:0000313" key="6">
    <source>
        <dbReference type="EMBL" id="MCD1294359.1"/>
    </source>
</evidence>
<comment type="miscellaneous">
    <text evidence="5">May also have succinyldiaminopimelate aminotransferase activity, thus carrying out the corresponding step in lysine biosynthesis.</text>
</comment>
<dbReference type="Pfam" id="PF00202">
    <property type="entry name" value="Aminotran_3"/>
    <property type="match status" value="1"/>
</dbReference>
<dbReference type="PIRSF" id="PIRSF000521">
    <property type="entry name" value="Transaminase_4ab_Lys_Orn"/>
    <property type="match status" value="1"/>
</dbReference>
<dbReference type="HAMAP" id="MF_01107">
    <property type="entry name" value="ArgD_aminotrans_3"/>
    <property type="match status" value="1"/>
</dbReference>
<dbReference type="FunFam" id="3.40.640.10:FF:000004">
    <property type="entry name" value="Acetylornithine aminotransferase"/>
    <property type="match status" value="1"/>
</dbReference>
<proteinExistence type="inferred from homology"/>
<gene>
    <name evidence="5" type="primary">argD</name>
    <name evidence="6" type="ORF">CUJ83_05020</name>
</gene>